<name>A0A285PBG3_9HYPH</name>
<accession>A0A285PBG3</accession>
<sequence>MLAQTANLSEPEWACGSGPPLSVIILTRPYLELDASVPAGIVIIFVQTFNQAMISA</sequence>
<keyword evidence="2" id="KW-1185">Reference proteome</keyword>
<dbReference type="Proteomes" id="UP000219439">
    <property type="component" value="Unassembled WGS sequence"/>
</dbReference>
<protein>
    <submittedName>
        <fullName evidence="1">Uncharacterized protein</fullName>
    </submittedName>
</protein>
<organism evidence="1 2">
    <name type="scientific">Cohaesibacter gelatinilyticus</name>
    <dbReference type="NCBI Taxonomy" id="372072"/>
    <lineage>
        <taxon>Bacteria</taxon>
        <taxon>Pseudomonadati</taxon>
        <taxon>Pseudomonadota</taxon>
        <taxon>Alphaproteobacteria</taxon>
        <taxon>Hyphomicrobiales</taxon>
        <taxon>Cohaesibacteraceae</taxon>
    </lineage>
</organism>
<evidence type="ECO:0000313" key="1">
    <source>
        <dbReference type="EMBL" id="SNZ19065.1"/>
    </source>
</evidence>
<evidence type="ECO:0000313" key="2">
    <source>
        <dbReference type="Proteomes" id="UP000219439"/>
    </source>
</evidence>
<dbReference type="EMBL" id="OBEL01000002">
    <property type="protein sequence ID" value="SNZ19065.1"/>
    <property type="molecule type" value="Genomic_DNA"/>
</dbReference>
<dbReference type="AlphaFoldDB" id="A0A285PBG3"/>
<gene>
    <name evidence="1" type="ORF">SAMN06265368_2143</name>
</gene>
<proteinExistence type="predicted"/>
<reference evidence="1 2" key="1">
    <citation type="submission" date="2017-09" db="EMBL/GenBank/DDBJ databases">
        <authorList>
            <person name="Ehlers B."/>
            <person name="Leendertz F.H."/>
        </authorList>
    </citation>
    <scope>NUCLEOTIDE SEQUENCE [LARGE SCALE GENOMIC DNA]</scope>
    <source>
        <strain evidence="1 2">DSM 18289</strain>
    </source>
</reference>